<dbReference type="Pfam" id="PF01451">
    <property type="entry name" value="LMWPc"/>
    <property type="match status" value="1"/>
</dbReference>
<sequence length="248" mass="26532">MAGTRSGPPPFARMAADPLRWQLLQELARSDRRVRELVALVGRPQNLVSYHLKQLRASGLVATRRSSFDGRDTYYRLDLARCAESLAAAGAALHPGLGGRAPAGEPPPCSVLFLCTGNSARSQVAEALARTRSGGRIAAASAGSRPKPLHPYAEQVMAARGIDLAGQRPKHLDEFAGRRFCSVITLCDRVREICPEHPAHLHWSIPDPAAGDGGLQAFESMAAELDTRIGFWLAAAGAAPVHAHVQEV</sequence>
<comment type="caution">
    <text evidence="3">The sequence shown here is derived from an EMBL/GenBank/DDBJ whole genome shotgun (WGS) entry which is preliminary data.</text>
</comment>
<dbReference type="CDD" id="cd16345">
    <property type="entry name" value="LMWP_ArsC"/>
    <property type="match status" value="1"/>
</dbReference>
<dbReference type="InterPro" id="IPR036388">
    <property type="entry name" value="WH-like_DNA-bd_sf"/>
</dbReference>
<dbReference type="RefSeq" id="WP_242382022.1">
    <property type="nucleotide sequence ID" value="NZ_JAKRKC020000001.1"/>
</dbReference>
<dbReference type="Gene3D" id="3.40.50.2300">
    <property type="match status" value="1"/>
</dbReference>
<evidence type="ECO:0000256" key="1">
    <source>
        <dbReference type="ARBA" id="ARBA00022849"/>
    </source>
</evidence>
<dbReference type="PANTHER" id="PTHR43428:SF1">
    <property type="entry name" value="ARSENATE REDUCTASE"/>
    <property type="match status" value="1"/>
</dbReference>
<evidence type="ECO:0000313" key="3">
    <source>
        <dbReference type="EMBL" id="MCK2214323.1"/>
    </source>
</evidence>
<evidence type="ECO:0000313" key="4">
    <source>
        <dbReference type="Proteomes" id="UP001317259"/>
    </source>
</evidence>
<proteinExistence type="predicted"/>
<organism evidence="3 4">
    <name type="scientific">Actinomadura luzonensis</name>
    <dbReference type="NCBI Taxonomy" id="2805427"/>
    <lineage>
        <taxon>Bacteria</taxon>
        <taxon>Bacillati</taxon>
        <taxon>Actinomycetota</taxon>
        <taxon>Actinomycetes</taxon>
        <taxon>Streptosporangiales</taxon>
        <taxon>Thermomonosporaceae</taxon>
        <taxon>Actinomadura</taxon>
    </lineage>
</organism>
<dbReference type="InterPro" id="IPR036196">
    <property type="entry name" value="Ptyr_pPase_sf"/>
</dbReference>
<evidence type="ECO:0000259" key="2">
    <source>
        <dbReference type="PROSITE" id="PS50987"/>
    </source>
</evidence>
<dbReference type="EMBL" id="JAKRKC020000001">
    <property type="protein sequence ID" value="MCK2214323.1"/>
    <property type="molecule type" value="Genomic_DNA"/>
</dbReference>
<keyword evidence="1" id="KW-0059">Arsenical resistance</keyword>
<feature type="domain" description="HTH arsR-type" evidence="2">
    <location>
        <begin position="1"/>
        <end position="97"/>
    </location>
</feature>
<dbReference type="PROSITE" id="PS50987">
    <property type="entry name" value="HTH_ARSR_2"/>
    <property type="match status" value="1"/>
</dbReference>
<dbReference type="SUPFAM" id="SSF46785">
    <property type="entry name" value="Winged helix' DNA-binding domain"/>
    <property type="match status" value="1"/>
</dbReference>
<accession>A0ABT0FQB1</accession>
<dbReference type="InterPro" id="IPR011991">
    <property type="entry name" value="ArsR-like_HTH"/>
</dbReference>
<dbReference type="CDD" id="cd00090">
    <property type="entry name" value="HTH_ARSR"/>
    <property type="match status" value="1"/>
</dbReference>
<dbReference type="SMART" id="SM00226">
    <property type="entry name" value="LMWPc"/>
    <property type="match status" value="1"/>
</dbReference>
<dbReference type="InterPro" id="IPR001845">
    <property type="entry name" value="HTH_ArsR_DNA-bd_dom"/>
</dbReference>
<dbReference type="InterPro" id="IPR036390">
    <property type="entry name" value="WH_DNA-bd_sf"/>
</dbReference>
<dbReference type="Pfam" id="PF01022">
    <property type="entry name" value="HTH_5"/>
    <property type="match status" value="1"/>
</dbReference>
<dbReference type="SMART" id="SM00418">
    <property type="entry name" value="HTH_ARSR"/>
    <property type="match status" value="1"/>
</dbReference>
<reference evidence="3 4" key="1">
    <citation type="submission" date="2022-04" db="EMBL/GenBank/DDBJ databases">
        <title>Genome draft of Actinomadura sp. ATCC 31491.</title>
        <authorList>
            <person name="Shi X."/>
            <person name="Du Y."/>
        </authorList>
    </citation>
    <scope>NUCLEOTIDE SEQUENCE [LARGE SCALE GENOMIC DNA]</scope>
    <source>
        <strain evidence="3 4">ATCC 31491</strain>
    </source>
</reference>
<dbReference type="PANTHER" id="PTHR43428">
    <property type="entry name" value="ARSENATE REDUCTASE"/>
    <property type="match status" value="1"/>
</dbReference>
<keyword evidence="4" id="KW-1185">Reference proteome</keyword>
<dbReference type="Proteomes" id="UP001317259">
    <property type="component" value="Unassembled WGS sequence"/>
</dbReference>
<gene>
    <name evidence="3" type="ORF">MF672_011040</name>
</gene>
<name>A0ABT0FQB1_9ACTN</name>
<dbReference type="InterPro" id="IPR023485">
    <property type="entry name" value="Ptyr_pPase"/>
</dbReference>
<dbReference type="SUPFAM" id="SSF52788">
    <property type="entry name" value="Phosphotyrosine protein phosphatases I"/>
    <property type="match status" value="1"/>
</dbReference>
<dbReference type="Gene3D" id="1.10.10.10">
    <property type="entry name" value="Winged helix-like DNA-binding domain superfamily/Winged helix DNA-binding domain"/>
    <property type="match status" value="1"/>
</dbReference>
<protein>
    <submittedName>
        <fullName evidence="3">ArsR family transcriptional regulator</fullName>
    </submittedName>
</protein>